<keyword evidence="2" id="KW-0805">Transcription regulation</keyword>
<dbReference type="GeneID" id="95375954"/>
<dbReference type="GO" id="GO:0006352">
    <property type="term" value="P:DNA-templated transcription initiation"/>
    <property type="evidence" value="ECO:0007669"/>
    <property type="project" value="InterPro"/>
</dbReference>
<sequence length="242" mass="27087">MSTADFLLKGKVKDSTRINQLQQTLKRYCLSMTKSSWEAEDLAQETWLRAMSSQGKGHANVEAMLLRIAKNTWIDQSRRKQVLARIMKSEQTQAVTRRDEGLLVIEEAFRALLKHLPPLQRTVFLLRDVLGFSSLEAAVRLGTTEGAVKAALYRARQSLEAVRRDIETGTQVEPAENGMKAYLRMMAAAYEIGDIALLVELAQRDEVEPGVAFGLAQNHILRSGRRRTGAVPHLPSSLRMTA</sequence>
<reference evidence="8 9" key="1">
    <citation type="submission" date="2018-01" db="EMBL/GenBank/DDBJ databases">
        <title>The whole genome sequencing and assembly of Paenibacillus chitinolyticus KCCM 41400 strain.</title>
        <authorList>
            <person name="Kim J.-Y."/>
            <person name="Park M.-K."/>
            <person name="Lee Y.-J."/>
            <person name="Yi H."/>
            <person name="Bahn Y.-S."/>
            <person name="Kim J.F."/>
            <person name="Lee D.-W."/>
        </authorList>
    </citation>
    <scope>NUCLEOTIDE SEQUENCE [LARGE SCALE GENOMIC DNA]</scope>
    <source>
        <strain evidence="8 9">KCCM 41400</strain>
    </source>
</reference>
<dbReference type="InterPro" id="IPR014284">
    <property type="entry name" value="RNA_pol_sigma-70_dom"/>
</dbReference>
<dbReference type="KEGG" id="pchi:PC41400_14150"/>
<evidence type="ECO:0000313" key="8">
    <source>
        <dbReference type="EMBL" id="QAV18756.1"/>
    </source>
</evidence>
<evidence type="ECO:0000256" key="4">
    <source>
        <dbReference type="ARBA" id="ARBA00023163"/>
    </source>
</evidence>
<dbReference type="OrthoDB" id="2381154at2"/>
<evidence type="ECO:0000256" key="3">
    <source>
        <dbReference type="ARBA" id="ARBA00023082"/>
    </source>
</evidence>
<keyword evidence="3" id="KW-0731">Sigma factor</keyword>
<dbReference type="GO" id="GO:0016987">
    <property type="term" value="F:sigma factor activity"/>
    <property type="evidence" value="ECO:0007669"/>
    <property type="project" value="UniProtKB-KW"/>
</dbReference>
<reference evidence="7 10" key="2">
    <citation type="submission" date="2022-05" db="EMBL/GenBank/DDBJ databases">
        <title>Genome Sequencing of Bee-Associated Microbes.</title>
        <authorList>
            <person name="Dunlap C."/>
        </authorList>
    </citation>
    <scope>NUCLEOTIDE SEQUENCE [LARGE SCALE GENOMIC DNA]</scope>
    <source>
        <strain evidence="7 10">NRRL B-23120</strain>
    </source>
</reference>
<dbReference type="SUPFAM" id="SSF88946">
    <property type="entry name" value="Sigma2 domain of RNA polymerase sigma factors"/>
    <property type="match status" value="1"/>
</dbReference>
<dbReference type="Pfam" id="PF04542">
    <property type="entry name" value="Sigma70_r2"/>
    <property type="match status" value="1"/>
</dbReference>
<accession>A0A410WW97</accession>
<evidence type="ECO:0000313" key="10">
    <source>
        <dbReference type="Proteomes" id="UP001527202"/>
    </source>
</evidence>
<dbReference type="AlphaFoldDB" id="A0A410WW97"/>
<dbReference type="EMBL" id="JAMDMJ010000033">
    <property type="protein sequence ID" value="MCY9598617.1"/>
    <property type="molecule type" value="Genomic_DNA"/>
</dbReference>
<evidence type="ECO:0000256" key="2">
    <source>
        <dbReference type="ARBA" id="ARBA00023015"/>
    </source>
</evidence>
<gene>
    <name evidence="7" type="ORF">M5X16_22960</name>
    <name evidence="8" type="ORF">PC41400_14150</name>
</gene>
<evidence type="ECO:0000256" key="1">
    <source>
        <dbReference type="ARBA" id="ARBA00010641"/>
    </source>
</evidence>
<dbReference type="InterPro" id="IPR013325">
    <property type="entry name" value="RNA_pol_sigma_r2"/>
</dbReference>
<dbReference type="Proteomes" id="UP001527202">
    <property type="component" value="Unassembled WGS sequence"/>
</dbReference>
<evidence type="ECO:0000313" key="7">
    <source>
        <dbReference type="EMBL" id="MCY9598617.1"/>
    </source>
</evidence>
<dbReference type="PANTHER" id="PTHR43133:SF65">
    <property type="entry name" value="ECF RNA POLYMERASE SIGMA FACTOR SIGG"/>
    <property type="match status" value="1"/>
</dbReference>
<keyword evidence="4" id="KW-0804">Transcription</keyword>
<dbReference type="Gene3D" id="1.10.10.10">
    <property type="entry name" value="Winged helix-like DNA-binding domain superfamily/Winged helix DNA-binding domain"/>
    <property type="match status" value="1"/>
</dbReference>
<dbReference type="EMBL" id="CP026520">
    <property type="protein sequence ID" value="QAV18756.1"/>
    <property type="molecule type" value="Genomic_DNA"/>
</dbReference>
<dbReference type="PANTHER" id="PTHR43133">
    <property type="entry name" value="RNA POLYMERASE ECF-TYPE SIGMA FACTO"/>
    <property type="match status" value="1"/>
</dbReference>
<dbReference type="RefSeq" id="WP_042227804.1">
    <property type="nucleotide sequence ID" value="NZ_CP026520.1"/>
</dbReference>
<dbReference type="Pfam" id="PF08281">
    <property type="entry name" value="Sigma70_r4_2"/>
    <property type="match status" value="1"/>
</dbReference>
<protein>
    <submittedName>
        <fullName evidence="8">RNA polymerase sigma factor</fullName>
    </submittedName>
</protein>
<comment type="similarity">
    <text evidence="1">Belongs to the sigma-70 factor family. ECF subfamily.</text>
</comment>
<proteinExistence type="inferred from homology"/>
<dbReference type="InterPro" id="IPR013324">
    <property type="entry name" value="RNA_pol_sigma_r3/r4-like"/>
</dbReference>
<dbReference type="InterPro" id="IPR039425">
    <property type="entry name" value="RNA_pol_sigma-70-like"/>
</dbReference>
<dbReference type="InterPro" id="IPR007627">
    <property type="entry name" value="RNA_pol_sigma70_r2"/>
</dbReference>
<evidence type="ECO:0000259" key="5">
    <source>
        <dbReference type="Pfam" id="PF04542"/>
    </source>
</evidence>
<feature type="domain" description="RNA polymerase sigma factor 70 region 4 type 2" evidence="6">
    <location>
        <begin position="107"/>
        <end position="159"/>
    </location>
</feature>
<dbReference type="InterPro" id="IPR013249">
    <property type="entry name" value="RNA_pol_sigma70_r4_t2"/>
</dbReference>
<dbReference type="SUPFAM" id="SSF88659">
    <property type="entry name" value="Sigma3 and sigma4 domains of RNA polymerase sigma factors"/>
    <property type="match status" value="1"/>
</dbReference>
<evidence type="ECO:0000259" key="6">
    <source>
        <dbReference type="Pfam" id="PF08281"/>
    </source>
</evidence>
<feature type="domain" description="RNA polymerase sigma-70 region 2" evidence="5">
    <location>
        <begin position="18"/>
        <end position="81"/>
    </location>
</feature>
<name>A0A410WW97_9BACL</name>
<evidence type="ECO:0000313" key="9">
    <source>
        <dbReference type="Proteomes" id="UP000288943"/>
    </source>
</evidence>
<dbReference type="Proteomes" id="UP000288943">
    <property type="component" value="Chromosome"/>
</dbReference>
<dbReference type="InterPro" id="IPR036388">
    <property type="entry name" value="WH-like_DNA-bd_sf"/>
</dbReference>
<dbReference type="GO" id="GO:0003677">
    <property type="term" value="F:DNA binding"/>
    <property type="evidence" value="ECO:0007669"/>
    <property type="project" value="InterPro"/>
</dbReference>
<dbReference type="NCBIfam" id="TIGR02937">
    <property type="entry name" value="sigma70-ECF"/>
    <property type="match status" value="1"/>
</dbReference>
<organism evidence="8 9">
    <name type="scientific">Paenibacillus chitinolyticus</name>
    <dbReference type="NCBI Taxonomy" id="79263"/>
    <lineage>
        <taxon>Bacteria</taxon>
        <taxon>Bacillati</taxon>
        <taxon>Bacillota</taxon>
        <taxon>Bacilli</taxon>
        <taxon>Bacillales</taxon>
        <taxon>Paenibacillaceae</taxon>
        <taxon>Paenibacillus</taxon>
    </lineage>
</organism>
<keyword evidence="10" id="KW-1185">Reference proteome</keyword>
<dbReference type="Gene3D" id="1.10.1740.10">
    <property type="match status" value="1"/>
</dbReference>